<accession>A0A6J4JUW7</accession>
<evidence type="ECO:0000259" key="3">
    <source>
        <dbReference type="PROSITE" id="PS51352"/>
    </source>
</evidence>
<feature type="repeat" description="NHL" evidence="2">
    <location>
        <begin position="409"/>
        <end position="440"/>
    </location>
</feature>
<dbReference type="SUPFAM" id="SSF101898">
    <property type="entry name" value="NHL repeat"/>
    <property type="match status" value="1"/>
</dbReference>
<dbReference type="EMBL" id="CADCTO010000568">
    <property type="protein sequence ID" value="CAA9287861.1"/>
    <property type="molecule type" value="Genomic_DNA"/>
</dbReference>
<evidence type="ECO:0000256" key="1">
    <source>
        <dbReference type="ARBA" id="ARBA00022737"/>
    </source>
</evidence>
<dbReference type="AlphaFoldDB" id="A0A6J4JUW7"/>
<dbReference type="SUPFAM" id="SSF52833">
    <property type="entry name" value="Thioredoxin-like"/>
    <property type="match status" value="1"/>
</dbReference>
<name>A0A6J4JUW7_9BACT</name>
<organism evidence="4">
    <name type="scientific">uncultured Armatimonadetes bacterium</name>
    <dbReference type="NCBI Taxonomy" id="157466"/>
    <lineage>
        <taxon>Bacteria</taxon>
        <taxon>Bacillati</taxon>
        <taxon>Armatimonadota</taxon>
        <taxon>environmental samples</taxon>
    </lineage>
</organism>
<dbReference type="InterPro" id="IPR012336">
    <property type="entry name" value="Thioredoxin-like_fold"/>
</dbReference>
<dbReference type="Pfam" id="PF01436">
    <property type="entry name" value="NHL"/>
    <property type="match status" value="3"/>
</dbReference>
<dbReference type="PROSITE" id="PS51352">
    <property type="entry name" value="THIOREDOXIN_2"/>
    <property type="match status" value="1"/>
</dbReference>
<dbReference type="Gene3D" id="2.120.10.30">
    <property type="entry name" value="TolB, C-terminal domain"/>
    <property type="match status" value="2"/>
</dbReference>
<proteinExistence type="predicted"/>
<dbReference type="InterPro" id="IPR036249">
    <property type="entry name" value="Thioredoxin-like_sf"/>
</dbReference>
<dbReference type="Pfam" id="PF13905">
    <property type="entry name" value="Thioredoxin_8"/>
    <property type="match status" value="1"/>
</dbReference>
<dbReference type="PANTHER" id="PTHR46388:SF2">
    <property type="entry name" value="NHL REPEAT-CONTAINING PROTEIN 2"/>
    <property type="match status" value="1"/>
</dbReference>
<evidence type="ECO:0000256" key="2">
    <source>
        <dbReference type="PROSITE-ProRule" id="PRU00504"/>
    </source>
</evidence>
<gene>
    <name evidence="4" type="ORF">AVDCRST_MAG63-4126</name>
</gene>
<dbReference type="InterPro" id="IPR013766">
    <property type="entry name" value="Thioredoxin_domain"/>
</dbReference>
<reference evidence="4" key="1">
    <citation type="submission" date="2020-02" db="EMBL/GenBank/DDBJ databases">
        <authorList>
            <person name="Meier V. D."/>
        </authorList>
    </citation>
    <scope>NUCLEOTIDE SEQUENCE</scope>
    <source>
        <strain evidence="4">AVDCRST_MAG63</strain>
    </source>
</reference>
<sequence length="510" mass="54022">MLNDVRVRAPEFAPDACWLNTGGKALALRELRGQVVLLDFWTYGCVNCLHVLPDLGYLEKKYAGRPFVVIGVHSGKFDNEKDMANLRNAVLRHGIEHPVVCDEAYRVWRSYAVRAWPTLVLIDSEGYVAGTVSGENQRDVLDRAVAELLRRAAGQGTGGAGAPRVFLERDGQTPTPLSFPGKVLADGDGGRLFVADSGHNRCVVGPLAGGNRREDYTYIGDGEQGFVDGAFETCRFRSPQGMALSPDGRVLYVADTENHAIRCVDLTARTVTTIAGTGRQASGAFRAGAARAADLNSPWDLLLAGGDGDALYIAMAGSHQIGLLHVSAQRVLPFAGTGREARADGAAHEAAFAQPSGLATDGERLFVADAESSCIRSVGLGAAPRVETLVGGDLFDFGNVDGAGDAARLQHPLGVAWDAATGTVFVADTYNHRVRHLDPVTRRIALLAGAGRTSDLYEPGGLSAAGGKLYVADTNNHRVRTVDPATGAMSDWPMGGLCAPDLCFPETNPT</sequence>
<dbReference type="Gene3D" id="3.40.30.10">
    <property type="entry name" value="Glutaredoxin"/>
    <property type="match status" value="1"/>
</dbReference>
<dbReference type="PROSITE" id="PS51125">
    <property type="entry name" value="NHL"/>
    <property type="match status" value="1"/>
</dbReference>
<protein>
    <recommendedName>
        <fullName evidence="3">Thioredoxin domain-containing protein</fullName>
    </recommendedName>
</protein>
<dbReference type="InterPro" id="IPR001258">
    <property type="entry name" value="NHL_repeat"/>
</dbReference>
<keyword evidence="1" id="KW-0677">Repeat</keyword>
<feature type="domain" description="Thioredoxin" evidence="3">
    <location>
        <begin position="7"/>
        <end position="150"/>
    </location>
</feature>
<dbReference type="PANTHER" id="PTHR46388">
    <property type="entry name" value="NHL REPEAT-CONTAINING PROTEIN 2"/>
    <property type="match status" value="1"/>
</dbReference>
<evidence type="ECO:0000313" key="4">
    <source>
        <dbReference type="EMBL" id="CAA9287861.1"/>
    </source>
</evidence>
<dbReference type="InterPro" id="IPR011042">
    <property type="entry name" value="6-blade_b-propeller_TolB-like"/>
</dbReference>